<dbReference type="InterPro" id="IPR052357">
    <property type="entry name" value="Orn_Lys_Arg_decarboxylase-I"/>
</dbReference>
<dbReference type="RefSeq" id="WP_092752642.1">
    <property type="nucleotide sequence ID" value="NZ_FOCG01000001.1"/>
</dbReference>
<dbReference type="Gene3D" id="3.40.640.10">
    <property type="entry name" value="Type I PLP-dependent aspartate aminotransferase-like (Major domain)"/>
    <property type="match status" value="1"/>
</dbReference>
<dbReference type="EMBL" id="FOCG01000001">
    <property type="protein sequence ID" value="SEM67464.1"/>
    <property type="molecule type" value="Genomic_DNA"/>
</dbReference>
<keyword evidence="3" id="KW-0210">Decarboxylase</keyword>
<keyword evidence="5" id="KW-0456">Lyase</keyword>
<keyword evidence="4" id="KW-0663">Pyridoxal phosphate</keyword>
<comment type="similarity">
    <text evidence="2">Belongs to the Orn/Lys/Arg decarboxylase class-I family.</text>
</comment>
<dbReference type="STRING" id="474960.SAMN05216180_1212"/>
<keyword evidence="9" id="KW-1185">Reference proteome</keyword>
<proteinExistence type="inferred from homology"/>
<reference evidence="8 9" key="1">
    <citation type="submission" date="2016-10" db="EMBL/GenBank/DDBJ databases">
        <authorList>
            <person name="de Groot N.N."/>
        </authorList>
    </citation>
    <scope>NUCLEOTIDE SEQUENCE [LARGE SCALE GENOMIC DNA]</scope>
    <source>
        <strain evidence="8 9">CGMCC 1.5070</strain>
    </source>
</reference>
<feature type="domain" description="Orn/Lys/Arg decarboxylases family 1 pyridoxal-P attachment site" evidence="6">
    <location>
        <begin position="5"/>
        <end position="271"/>
    </location>
</feature>
<feature type="domain" description="Orn/Lys/Arg decarboxylase C-terminal" evidence="7">
    <location>
        <begin position="380"/>
        <end position="438"/>
    </location>
</feature>
<gene>
    <name evidence="8" type="ORF">SAMN05216180_1212</name>
</gene>
<evidence type="ECO:0000256" key="1">
    <source>
        <dbReference type="ARBA" id="ARBA00001933"/>
    </source>
</evidence>
<dbReference type="Proteomes" id="UP000199158">
    <property type="component" value="Unassembled WGS sequence"/>
</dbReference>
<comment type="cofactor">
    <cofactor evidence="1">
        <name>pyridoxal 5'-phosphate</name>
        <dbReference type="ChEBI" id="CHEBI:597326"/>
    </cofactor>
</comment>
<evidence type="ECO:0000256" key="4">
    <source>
        <dbReference type="ARBA" id="ARBA00022898"/>
    </source>
</evidence>
<evidence type="ECO:0000256" key="2">
    <source>
        <dbReference type="ARBA" id="ARBA00010671"/>
    </source>
</evidence>
<dbReference type="PANTHER" id="PTHR43277">
    <property type="entry name" value="ARGININE DECARBOXYLASE"/>
    <property type="match status" value="1"/>
</dbReference>
<dbReference type="InterPro" id="IPR015421">
    <property type="entry name" value="PyrdxlP-dep_Trfase_major"/>
</dbReference>
<dbReference type="OrthoDB" id="9815233at2"/>
<sequence length="452" mass="49612">MEKQTPLVKAVNEYLKRDAARFHMPGHKGFLMHREPNRFSDAYLYDITEVQGVDSLYEANGAIRETEEAFARIYGAKRTLLSAGGATLCIQTMLALVAREDGKIIAGRNLHTSALNAMALLGLSPIWVYPDQSAGCGMGGRLRPEDVRVELQKSPDVCAVYITSPDYFGILSDVEQIAKICRSYRVPLLVDNAHGSHLKFRKPSLHPIDLGADMCCDSLHKTMPVLTGGALLHIANERYIPAAKQRMSMFGSTSPNYLIMLSCDRCISYIEKGELLAEFEAVCGRVRALEELAEKKGFVLLDSKAGTRDYTKLVLSVYNWGISGSQFGERLRAGGIEPEYVSDMWAVLMASPENLGGDYRRVEKFLNAWDLPAVQSTSAQVVPRLEPAMSLRSAIFAPSEMVSIENSTGRIASAMVCPCPPGIPIVIPGEKIDDEAVKLLKTCGICCIKVVL</sequence>
<dbReference type="InterPro" id="IPR015424">
    <property type="entry name" value="PyrdxlP-dep_Trfase"/>
</dbReference>
<evidence type="ECO:0000259" key="7">
    <source>
        <dbReference type="Pfam" id="PF03711"/>
    </source>
</evidence>
<dbReference type="Pfam" id="PF03711">
    <property type="entry name" value="OKR_DC_1_C"/>
    <property type="match status" value="1"/>
</dbReference>
<protein>
    <submittedName>
        <fullName evidence="8">Arginine/lysine/ornithine decarboxylase</fullName>
    </submittedName>
</protein>
<evidence type="ECO:0000256" key="5">
    <source>
        <dbReference type="ARBA" id="ARBA00023239"/>
    </source>
</evidence>
<evidence type="ECO:0000256" key="3">
    <source>
        <dbReference type="ARBA" id="ARBA00022793"/>
    </source>
</evidence>
<dbReference type="Pfam" id="PF01276">
    <property type="entry name" value="OKR_DC_1"/>
    <property type="match status" value="1"/>
</dbReference>
<accession>A0A1H8AC15</accession>
<dbReference type="InterPro" id="IPR036633">
    <property type="entry name" value="Prn/Lys/Arg_de-COase_C_sf"/>
</dbReference>
<dbReference type="InterPro" id="IPR000310">
    <property type="entry name" value="Orn/Lys/Arg_deCO2ase_major_dom"/>
</dbReference>
<dbReference type="Gene3D" id="3.90.100.10">
    <property type="entry name" value="Orn/Lys/Arg decarboxylase, C-terminal domain"/>
    <property type="match status" value="1"/>
</dbReference>
<dbReference type="AlphaFoldDB" id="A0A1H8AC15"/>
<dbReference type="SUPFAM" id="SSF53383">
    <property type="entry name" value="PLP-dependent transferases"/>
    <property type="match status" value="1"/>
</dbReference>
<evidence type="ECO:0000313" key="8">
    <source>
        <dbReference type="EMBL" id="SEM67464.1"/>
    </source>
</evidence>
<evidence type="ECO:0000259" key="6">
    <source>
        <dbReference type="Pfam" id="PF01276"/>
    </source>
</evidence>
<dbReference type="InterPro" id="IPR008286">
    <property type="entry name" value="Prn/Lys/Arg_de-COase_C"/>
</dbReference>
<dbReference type="PANTHER" id="PTHR43277:SF4">
    <property type="entry name" value="ARGININE DECARBOXYLASE"/>
    <property type="match status" value="1"/>
</dbReference>
<evidence type="ECO:0000313" key="9">
    <source>
        <dbReference type="Proteomes" id="UP000199158"/>
    </source>
</evidence>
<dbReference type="GO" id="GO:0016831">
    <property type="term" value="F:carboxy-lyase activity"/>
    <property type="evidence" value="ECO:0007669"/>
    <property type="project" value="UniProtKB-KW"/>
</dbReference>
<name>A0A1H8AC15_9FIRM</name>
<organism evidence="8 9">
    <name type="scientific">Hydrogenoanaerobacterium saccharovorans</name>
    <dbReference type="NCBI Taxonomy" id="474960"/>
    <lineage>
        <taxon>Bacteria</taxon>
        <taxon>Bacillati</taxon>
        <taxon>Bacillota</taxon>
        <taxon>Clostridia</taxon>
        <taxon>Eubacteriales</taxon>
        <taxon>Oscillospiraceae</taxon>
        <taxon>Hydrogenoanaerobacterium</taxon>
    </lineage>
</organism>
<dbReference type="SUPFAM" id="SSF55904">
    <property type="entry name" value="Ornithine decarboxylase C-terminal domain"/>
    <property type="match status" value="1"/>
</dbReference>